<evidence type="ECO:0000313" key="3">
    <source>
        <dbReference type="Proteomes" id="UP000077069"/>
    </source>
</evidence>
<accession>A0A177C361</accession>
<feature type="region of interest" description="Disordered" evidence="1">
    <location>
        <begin position="24"/>
        <end position="77"/>
    </location>
</feature>
<dbReference type="GeneID" id="28771507"/>
<feature type="compositionally biased region" description="Polar residues" evidence="1">
    <location>
        <begin position="24"/>
        <end position="46"/>
    </location>
</feature>
<feature type="compositionally biased region" description="Low complexity" evidence="1">
    <location>
        <begin position="60"/>
        <end position="77"/>
    </location>
</feature>
<dbReference type="EMBL" id="KV441556">
    <property type="protein sequence ID" value="OAG01905.1"/>
    <property type="molecule type" value="Genomic_DNA"/>
</dbReference>
<name>A0A177C361_9PLEO</name>
<dbReference type="Proteomes" id="UP000077069">
    <property type="component" value="Unassembled WGS sequence"/>
</dbReference>
<evidence type="ECO:0000313" key="2">
    <source>
        <dbReference type="EMBL" id="OAG01905.1"/>
    </source>
</evidence>
<dbReference type="RefSeq" id="XP_018032270.1">
    <property type="nucleotide sequence ID" value="XM_018188021.1"/>
</dbReference>
<keyword evidence="3" id="KW-1185">Reference proteome</keyword>
<organism evidence="2 3">
    <name type="scientific">Paraphaeosphaeria sporulosa</name>
    <dbReference type="NCBI Taxonomy" id="1460663"/>
    <lineage>
        <taxon>Eukaryota</taxon>
        <taxon>Fungi</taxon>
        <taxon>Dikarya</taxon>
        <taxon>Ascomycota</taxon>
        <taxon>Pezizomycotina</taxon>
        <taxon>Dothideomycetes</taxon>
        <taxon>Pleosporomycetidae</taxon>
        <taxon>Pleosporales</taxon>
        <taxon>Massarineae</taxon>
        <taxon>Didymosphaeriaceae</taxon>
        <taxon>Paraphaeosphaeria</taxon>
    </lineage>
</organism>
<evidence type="ECO:0000256" key="1">
    <source>
        <dbReference type="SAM" id="MobiDB-lite"/>
    </source>
</evidence>
<reference evidence="2 3" key="1">
    <citation type="submission" date="2016-05" db="EMBL/GenBank/DDBJ databases">
        <title>Comparative analysis of secretome profiles of manganese(II)-oxidizing ascomycete fungi.</title>
        <authorList>
            <consortium name="DOE Joint Genome Institute"/>
            <person name="Zeiner C.A."/>
            <person name="Purvine S.O."/>
            <person name="Zink E.M."/>
            <person name="Wu S."/>
            <person name="Pasa-Tolic L."/>
            <person name="Chaput D.L."/>
            <person name="Haridas S."/>
            <person name="Grigoriev I.V."/>
            <person name="Santelli C.M."/>
            <person name="Hansel C.M."/>
        </authorList>
    </citation>
    <scope>NUCLEOTIDE SEQUENCE [LARGE SCALE GENOMIC DNA]</scope>
    <source>
        <strain evidence="2 3">AP3s5-JAC2a</strain>
    </source>
</reference>
<protein>
    <submittedName>
        <fullName evidence="2">Uncharacterized protein</fullName>
    </submittedName>
</protein>
<dbReference type="InParanoid" id="A0A177C361"/>
<proteinExistence type="predicted"/>
<gene>
    <name evidence="2" type="ORF">CC84DRAFT_974602</name>
</gene>
<dbReference type="AlphaFoldDB" id="A0A177C361"/>
<sequence>MRHRPRRRMPRQLPRASMVICMRRNTTIPISRLPTSSYSRTPQLTHPRSSPLSRPPPWPQQTSTAPTSLPSSPCPTKSPSWDIAGAVVYLCSRVGSRVVRGVTVSDGEARWPGR</sequence>